<keyword evidence="4" id="KW-1185">Reference proteome</keyword>
<evidence type="ECO:0000256" key="1">
    <source>
        <dbReference type="ARBA" id="ARBA00023125"/>
    </source>
</evidence>
<dbReference type="Pfam" id="PF18710">
    <property type="entry name" value="ComR_TPR"/>
    <property type="match status" value="1"/>
</dbReference>
<reference evidence="3 4" key="1">
    <citation type="submission" date="2024-01" db="EMBL/GenBank/DDBJ databases">
        <title>Description of Streptococcus dentalis sp. nov., Streptococcus gingivalis sp. nov., Streptococcus lingualis sp. nov. isolated from human oral cavity.</title>
        <authorList>
            <person name="Choi Y.S."/>
            <person name="Goo B.J."/>
            <person name="Bae J.W."/>
        </authorList>
    </citation>
    <scope>NUCLEOTIDE SEQUENCE [LARGE SCALE GENOMIC DNA]</scope>
    <source>
        <strain evidence="3 4">S2</strain>
    </source>
</reference>
<accession>A0ABU6BB85</accession>
<dbReference type="RefSeq" id="WP_229042329.1">
    <property type="nucleotide sequence ID" value="NZ_JAYKTO010000002.1"/>
</dbReference>
<organism evidence="3 4">
    <name type="scientific">Streptococcus gingivalis</name>
    <dbReference type="NCBI Taxonomy" id="3111861"/>
    <lineage>
        <taxon>Bacteria</taxon>
        <taxon>Bacillati</taxon>
        <taxon>Bacillota</taxon>
        <taxon>Bacilli</taxon>
        <taxon>Lactobacillales</taxon>
        <taxon>Streptococcaceae</taxon>
        <taxon>Streptococcus</taxon>
    </lineage>
</organism>
<evidence type="ECO:0000259" key="2">
    <source>
        <dbReference type="PROSITE" id="PS50943"/>
    </source>
</evidence>
<dbReference type="InterPro" id="IPR040799">
    <property type="entry name" value="ComR_TPR"/>
</dbReference>
<protein>
    <submittedName>
        <fullName evidence="3">Helix-turn-helix domain-containing protein</fullName>
    </submittedName>
</protein>
<keyword evidence="1" id="KW-0238">DNA-binding</keyword>
<proteinExistence type="predicted"/>
<dbReference type="CDD" id="cd00093">
    <property type="entry name" value="HTH_XRE"/>
    <property type="match status" value="1"/>
</dbReference>
<gene>
    <name evidence="3" type="ORF">SM122_09305</name>
</gene>
<comment type="caution">
    <text evidence="3">The sequence shown here is derived from an EMBL/GenBank/DDBJ whole genome shotgun (WGS) entry which is preliminary data.</text>
</comment>
<dbReference type="InterPro" id="IPR050807">
    <property type="entry name" value="TransReg_Diox_bact_type"/>
</dbReference>
<sequence length="295" mass="35134">MMKDLKKEIGKKIKSTRLDRKSTQADICDDETELTIRQLARIENGQAMPTVPKLIYLAKKLNVEVQYFVDIDKIEIPKDYLRLKKELVDSPTYADRERIERKQAILEEIGECYYDLLPEDEQLLIDVIQARLDIYNSSDVRYGFALLEEYFQQILKKTIYTVNDLLIIELYFFCCAVGLEDKRYFQELADKVMLDIDYRDKEYLTQLEKILLVLLAQLEEKCTLKYIQTFEDVIDKTRHVYYKPLIYMFKAKYMLHVEKSKEKSEELYGKAITFAELLDDEVLVQRLLEEKKNDF</sequence>
<dbReference type="SUPFAM" id="SSF47413">
    <property type="entry name" value="lambda repressor-like DNA-binding domains"/>
    <property type="match status" value="1"/>
</dbReference>
<dbReference type="PANTHER" id="PTHR46797:SF1">
    <property type="entry name" value="METHYLPHOSPHONATE SYNTHASE"/>
    <property type="match status" value="1"/>
</dbReference>
<dbReference type="EMBL" id="JAYKTO010000002">
    <property type="protein sequence ID" value="MEB3520743.1"/>
    <property type="molecule type" value="Genomic_DNA"/>
</dbReference>
<evidence type="ECO:0000313" key="3">
    <source>
        <dbReference type="EMBL" id="MEB3520743.1"/>
    </source>
</evidence>
<dbReference type="InterPro" id="IPR010982">
    <property type="entry name" value="Lambda_DNA-bd_dom_sf"/>
</dbReference>
<dbReference type="PROSITE" id="PS50943">
    <property type="entry name" value="HTH_CROC1"/>
    <property type="match status" value="1"/>
</dbReference>
<dbReference type="Pfam" id="PF01381">
    <property type="entry name" value="HTH_3"/>
    <property type="match status" value="1"/>
</dbReference>
<name>A0ABU6BB85_9STRE</name>
<dbReference type="Proteomes" id="UP001308656">
    <property type="component" value="Unassembled WGS sequence"/>
</dbReference>
<dbReference type="InterPro" id="IPR011990">
    <property type="entry name" value="TPR-like_helical_dom_sf"/>
</dbReference>
<dbReference type="Gene3D" id="1.25.40.10">
    <property type="entry name" value="Tetratricopeptide repeat domain"/>
    <property type="match status" value="1"/>
</dbReference>
<evidence type="ECO:0000313" key="4">
    <source>
        <dbReference type="Proteomes" id="UP001308656"/>
    </source>
</evidence>
<feature type="domain" description="HTH cro/C1-type" evidence="2">
    <location>
        <begin position="30"/>
        <end position="68"/>
    </location>
</feature>
<dbReference type="PANTHER" id="PTHR46797">
    <property type="entry name" value="HTH-TYPE TRANSCRIPTIONAL REGULATOR"/>
    <property type="match status" value="1"/>
</dbReference>
<dbReference type="InterPro" id="IPR001387">
    <property type="entry name" value="Cro/C1-type_HTH"/>
</dbReference>